<keyword evidence="4" id="KW-1185">Reference proteome</keyword>
<feature type="domain" description="Outer membrane lipoprotein BamD-like" evidence="2">
    <location>
        <begin position="1"/>
        <end position="36"/>
    </location>
</feature>
<evidence type="ECO:0000313" key="3">
    <source>
        <dbReference type="EMBL" id="STU63278.1"/>
    </source>
</evidence>
<reference evidence="3 4" key="1">
    <citation type="submission" date="2018-06" db="EMBL/GenBank/DDBJ databases">
        <authorList>
            <consortium name="Pathogen Informatics"/>
            <person name="Doyle S."/>
        </authorList>
    </citation>
    <scope>NUCLEOTIDE SEQUENCE [LARGE SCALE GENOMIC DNA]</scope>
    <source>
        <strain evidence="3 4">NCTC5050</strain>
    </source>
</reference>
<proteinExistence type="predicted"/>
<dbReference type="AlphaFoldDB" id="A0A377Z792"/>
<dbReference type="Pfam" id="PF13525">
    <property type="entry name" value="YfiO"/>
    <property type="match status" value="1"/>
</dbReference>
<evidence type="ECO:0000313" key="4">
    <source>
        <dbReference type="Proteomes" id="UP000255382"/>
    </source>
</evidence>
<dbReference type="EMBL" id="UGLZ01000004">
    <property type="protein sequence ID" value="STU63278.1"/>
    <property type="molecule type" value="Genomic_DNA"/>
</dbReference>
<sequence length="111" mass="12588">MMRNYPDTQATRDALPKMENAYRQMQMNAQADKVAKIIAANQQEHLSLTHRSQTAATGCRFFYTFPDELKRFSAGLTHQIWPALSSSTSKISLLPALSHKMNLLTKSDNKM</sequence>
<evidence type="ECO:0000256" key="1">
    <source>
        <dbReference type="ARBA" id="ARBA00022729"/>
    </source>
</evidence>
<dbReference type="InterPro" id="IPR039565">
    <property type="entry name" value="BamD-like"/>
</dbReference>
<keyword evidence="1" id="KW-0732">Signal</keyword>
<evidence type="ECO:0000259" key="2">
    <source>
        <dbReference type="Pfam" id="PF13525"/>
    </source>
</evidence>
<dbReference type="Proteomes" id="UP000255382">
    <property type="component" value="Unassembled WGS sequence"/>
</dbReference>
<organism evidence="3 4">
    <name type="scientific">Klebsiella pneumoniae subsp. ozaenae</name>
    <dbReference type="NCBI Taxonomy" id="574"/>
    <lineage>
        <taxon>Bacteria</taxon>
        <taxon>Pseudomonadati</taxon>
        <taxon>Pseudomonadota</taxon>
        <taxon>Gammaproteobacteria</taxon>
        <taxon>Enterobacterales</taxon>
        <taxon>Enterobacteriaceae</taxon>
        <taxon>Klebsiella/Raoultella group</taxon>
        <taxon>Klebsiella</taxon>
        <taxon>Klebsiella pneumoniae complex</taxon>
    </lineage>
</organism>
<protein>
    <submittedName>
        <fullName evidence="3">Outer membrane biogenesis protein BamD</fullName>
    </submittedName>
</protein>
<gene>
    <name evidence="3" type="primary">yfiO_1</name>
    <name evidence="3" type="ORF">NCTC5050_01086</name>
</gene>
<dbReference type="Gene3D" id="1.25.40.10">
    <property type="entry name" value="Tetratricopeptide repeat domain"/>
    <property type="match status" value="1"/>
</dbReference>
<dbReference type="InterPro" id="IPR011990">
    <property type="entry name" value="TPR-like_helical_dom_sf"/>
</dbReference>
<accession>A0A377Z792</accession>
<name>A0A377Z792_KLEPO</name>